<dbReference type="PANTHER" id="PTHR11203">
    <property type="entry name" value="CLEAVAGE AND POLYADENYLATION SPECIFICITY FACTOR FAMILY MEMBER"/>
    <property type="match status" value="1"/>
</dbReference>
<dbReference type="Gene3D" id="3.60.15.10">
    <property type="entry name" value="Ribonuclease Z/Hydroxyacylglutathione hydrolase-like"/>
    <property type="match status" value="1"/>
</dbReference>
<dbReference type="Pfam" id="PF10996">
    <property type="entry name" value="Beta-Casp"/>
    <property type="match status" value="1"/>
</dbReference>
<feature type="domain" description="Metallo-beta-lactamase" evidence="2">
    <location>
        <begin position="14"/>
        <end position="238"/>
    </location>
</feature>
<evidence type="ECO:0000313" key="4">
    <source>
        <dbReference type="EMBL" id="RFA31918.1"/>
    </source>
</evidence>
<keyword evidence="1 4" id="KW-0378">Hydrolase</keyword>
<evidence type="ECO:0000313" key="5">
    <source>
        <dbReference type="Proteomes" id="UP000256763"/>
    </source>
</evidence>
<evidence type="ECO:0000259" key="3">
    <source>
        <dbReference type="SMART" id="SM01027"/>
    </source>
</evidence>
<evidence type="ECO:0000259" key="2">
    <source>
        <dbReference type="SMART" id="SM00849"/>
    </source>
</evidence>
<dbReference type="Pfam" id="PF07521">
    <property type="entry name" value="RMMBL"/>
    <property type="match status" value="1"/>
</dbReference>
<organism evidence="4 5">
    <name type="scientific">Alkalilimnicola ehrlichii</name>
    <dbReference type="NCBI Taxonomy" id="351052"/>
    <lineage>
        <taxon>Bacteria</taxon>
        <taxon>Pseudomonadati</taxon>
        <taxon>Pseudomonadota</taxon>
        <taxon>Gammaproteobacteria</taxon>
        <taxon>Chromatiales</taxon>
        <taxon>Ectothiorhodospiraceae</taxon>
        <taxon>Alkalilimnicola</taxon>
    </lineage>
</organism>
<dbReference type="GO" id="GO:0004521">
    <property type="term" value="F:RNA endonuclease activity"/>
    <property type="evidence" value="ECO:0007669"/>
    <property type="project" value="TreeGrafter"/>
</dbReference>
<dbReference type="CDD" id="cd16295">
    <property type="entry name" value="TTHA0252-CPSF-like_MBL-fold"/>
    <property type="match status" value="1"/>
</dbReference>
<dbReference type="Pfam" id="PF00753">
    <property type="entry name" value="Lactamase_B"/>
    <property type="match status" value="1"/>
</dbReference>
<gene>
    <name evidence="4" type="ORF">CAL65_20935</name>
</gene>
<comment type="caution">
    <text evidence="4">The sequence shown here is derived from an EMBL/GenBank/DDBJ whole genome shotgun (WGS) entry which is preliminary data.</text>
</comment>
<dbReference type="InterPro" id="IPR011108">
    <property type="entry name" value="RMMBL"/>
</dbReference>
<dbReference type="PANTHER" id="PTHR11203:SF37">
    <property type="entry name" value="INTEGRATOR COMPLEX SUBUNIT 11"/>
    <property type="match status" value="1"/>
</dbReference>
<protein>
    <submittedName>
        <fullName evidence="4">MBL fold metallo-hydrolase</fullName>
    </submittedName>
</protein>
<proteinExistence type="predicted"/>
<dbReference type="RefSeq" id="WP_116302174.1">
    <property type="nucleotide sequence ID" value="NZ_NFZV01000008.1"/>
</dbReference>
<dbReference type="Proteomes" id="UP000256763">
    <property type="component" value="Unassembled WGS sequence"/>
</dbReference>
<dbReference type="GO" id="GO:0016787">
    <property type="term" value="F:hydrolase activity"/>
    <property type="evidence" value="ECO:0007669"/>
    <property type="project" value="UniProtKB-KW"/>
</dbReference>
<dbReference type="InterPro" id="IPR036866">
    <property type="entry name" value="RibonucZ/Hydroxyglut_hydro"/>
</dbReference>
<name>A0A3E0WGN2_9GAMM</name>
<dbReference type="InterPro" id="IPR050698">
    <property type="entry name" value="MBL"/>
</dbReference>
<sequence>MATLQFLGGVGEVTGSRYLLEYESDQGAHAILLECGLRQGGPDAERINTESLTALAEKISAVVISHGHLDHAGLLPKLVHDGFGGPIHCAGDTLDLLEIMLADAAFVMAKDIEWKNKWRGKSGKPLLEPPYLAEDVEHTLAQCRPHPYGEPVDLPGGATLVFRDAGHILGSAIVEIVVNSGGRRRHLVFSGDLGNDDSALMNDPEKLPGADAVLMESTYGNRNHRPMDETVEEFAQVLQDAYDAGGNVLIPAFAVGRTQEVLYHLSQLYHAGRLPQQLIFLDSPMAIRVTELYVRKHRSLNKEDITALNKLAQGDPSRYLPGLRATRTVEESMAINRIRSGAIIIAGSGMCNGGRILHHLRYNLAKSATHVVIVGFQAAGTLGRQLVDGARSVKVLGEELPVKAKIHTIGGFSAHAGQAQLLSWAGAFRGRPTFYLVHGEPEAREALQIALAEAGIDAATPDYGERIVL</sequence>
<dbReference type="SMART" id="SM01027">
    <property type="entry name" value="Beta-Casp"/>
    <property type="match status" value="1"/>
</dbReference>
<dbReference type="SUPFAM" id="SSF56281">
    <property type="entry name" value="Metallo-hydrolase/oxidoreductase"/>
    <property type="match status" value="1"/>
</dbReference>
<dbReference type="InterPro" id="IPR001279">
    <property type="entry name" value="Metallo-B-lactamas"/>
</dbReference>
<accession>A0A3E0WGN2</accession>
<dbReference type="InterPro" id="IPR022712">
    <property type="entry name" value="Beta_Casp"/>
</dbReference>
<dbReference type="AlphaFoldDB" id="A0A3E0WGN2"/>
<dbReference type="EMBL" id="NFZW01000037">
    <property type="protein sequence ID" value="RFA31918.1"/>
    <property type="molecule type" value="Genomic_DNA"/>
</dbReference>
<keyword evidence="5" id="KW-1185">Reference proteome</keyword>
<evidence type="ECO:0000256" key="1">
    <source>
        <dbReference type="ARBA" id="ARBA00022801"/>
    </source>
</evidence>
<dbReference type="OrthoDB" id="9803916at2"/>
<reference evidence="5" key="1">
    <citation type="submission" date="2017-05" db="EMBL/GenBank/DDBJ databases">
        <authorList>
            <person name="Sharma S."/>
            <person name="Sidhu C."/>
            <person name="Pinnaka A.K."/>
        </authorList>
    </citation>
    <scope>NUCLEOTIDE SEQUENCE [LARGE SCALE GENOMIC DNA]</scope>
    <source>
        <strain evidence="5">AK93</strain>
    </source>
</reference>
<dbReference type="SMART" id="SM00849">
    <property type="entry name" value="Lactamase_B"/>
    <property type="match status" value="1"/>
</dbReference>
<dbReference type="Gene3D" id="3.40.50.10890">
    <property type="match status" value="1"/>
</dbReference>
<feature type="domain" description="Beta-Casp" evidence="3">
    <location>
        <begin position="258"/>
        <end position="386"/>
    </location>
</feature>